<gene>
    <name evidence="7" type="ORF">MKO06_09190</name>
</gene>
<evidence type="ECO:0000256" key="4">
    <source>
        <dbReference type="ARBA" id="ARBA00023136"/>
    </source>
</evidence>
<dbReference type="PANTHER" id="PTHR30566">
    <property type="entry name" value="YNAI-RELATED MECHANOSENSITIVE ION CHANNEL"/>
    <property type="match status" value="1"/>
</dbReference>
<evidence type="ECO:0000256" key="5">
    <source>
        <dbReference type="SAM" id="Phobius"/>
    </source>
</evidence>
<dbReference type="GO" id="GO:0008381">
    <property type="term" value="F:mechanosensitive monoatomic ion channel activity"/>
    <property type="evidence" value="ECO:0007669"/>
    <property type="project" value="UniProtKB-ARBA"/>
</dbReference>
<comment type="subcellular location">
    <subcellularLocation>
        <location evidence="1">Membrane</location>
    </subcellularLocation>
</comment>
<keyword evidence="8" id="KW-1185">Reference proteome</keyword>
<dbReference type="InterPro" id="IPR023408">
    <property type="entry name" value="MscS_beta-dom_sf"/>
</dbReference>
<accession>A0A9X2I302</accession>
<dbReference type="PANTHER" id="PTHR30566:SF25">
    <property type="entry name" value="INNER MEMBRANE PROTEIN"/>
    <property type="match status" value="1"/>
</dbReference>
<sequence length="351" mass="39984">MMDLKMNTTTYIICGILVLVLLFSISFYILKRLGKDPRNILPVNFAHKIRIPLLIFLASLLVKVAILGDIFGYETTKEIFGHSSTIGIIFSLAWLLILLFKVVKKRMLRKYDLETENNLKARKVYTQYMILENIVIFIIVILALGISLMSIESIRSIGVSVLTSAGIAGIIIGLAAQKAIGTLLAGIQIAITQPIRLDDVVIVEGEWGWIEEINLTYVIVRVWDKRRLVVPTTYFIEKTFQNWTRTSADILGTVFIYTDYALPVDSIRKEQTRLLNSTDLWDGKVNVLQVTNTTERTVELRVLVSAKDSPTAWDLRVFLREKLLDFIQREYPQHLPKTRIMVNDKAANDHS</sequence>
<feature type="transmembrane region" description="Helical" evidence="5">
    <location>
        <begin position="6"/>
        <end position="30"/>
    </location>
</feature>
<feature type="transmembrane region" description="Helical" evidence="5">
    <location>
        <begin position="79"/>
        <end position="100"/>
    </location>
</feature>
<dbReference type="EMBL" id="JANCNS010000002">
    <property type="protein sequence ID" value="MCP9200081.1"/>
    <property type="molecule type" value="Genomic_DNA"/>
</dbReference>
<keyword evidence="4 5" id="KW-0472">Membrane</keyword>
<keyword evidence="2 5" id="KW-0812">Transmembrane</keyword>
<feature type="transmembrane region" description="Helical" evidence="5">
    <location>
        <begin position="130"/>
        <end position="151"/>
    </location>
</feature>
<dbReference type="SUPFAM" id="SSF50182">
    <property type="entry name" value="Sm-like ribonucleoproteins"/>
    <property type="match status" value="1"/>
</dbReference>
<organism evidence="7 8">
    <name type="scientific">Christiangramia oceanisediminis</name>
    <dbReference type="NCBI Taxonomy" id="2920386"/>
    <lineage>
        <taxon>Bacteria</taxon>
        <taxon>Pseudomonadati</taxon>
        <taxon>Bacteroidota</taxon>
        <taxon>Flavobacteriia</taxon>
        <taxon>Flavobacteriales</taxon>
        <taxon>Flavobacteriaceae</taxon>
        <taxon>Christiangramia</taxon>
    </lineage>
</organism>
<dbReference type="InterPro" id="IPR006685">
    <property type="entry name" value="MscS_channel_2nd"/>
</dbReference>
<protein>
    <submittedName>
        <fullName evidence="7">Mechanosensitive ion channel family protein</fullName>
    </submittedName>
</protein>
<dbReference type="RefSeq" id="WP_241551888.1">
    <property type="nucleotide sequence ID" value="NZ_JANCNS010000002.1"/>
</dbReference>
<dbReference type="AlphaFoldDB" id="A0A9X2I302"/>
<dbReference type="Proteomes" id="UP001155280">
    <property type="component" value="Unassembled WGS sequence"/>
</dbReference>
<evidence type="ECO:0000256" key="2">
    <source>
        <dbReference type="ARBA" id="ARBA00022692"/>
    </source>
</evidence>
<evidence type="ECO:0000313" key="7">
    <source>
        <dbReference type="EMBL" id="MCP9200081.1"/>
    </source>
</evidence>
<evidence type="ECO:0000259" key="6">
    <source>
        <dbReference type="Pfam" id="PF00924"/>
    </source>
</evidence>
<feature type="transmembrane region" description="Helical" evidence="5">
    <location>
        <begin position="157"/>
        <end position="176"/>
    </location>
</feature>
<evidence type="ECO:0000256" key="3">
    <source>
        <dbReference type="ARBA" id="ARBA00022989"/>
    </source>
</evidence>
<proteinExistence type="predicted"/>
<dbReference type="GO" id="GO:0016020">
    <property type="term" value="C:membrane"/>
    <property type="evidence" value="ECO:0007669"/>
    <property type="project" value="UniProtKB-SubCell"/>
</dbReference>
<dbReference type="InterPro" id="IPR010920">
    <property type="entry name" value="LSM_dom_sf"/>
</dbReference>
<reference evidence="7" key="1">
    <citation type="submission" date="2022-07" db="EMBL/GenBank/DDBJ databases">
        <title>Gramela sediminis sp. nov., isolated from deep-sea sediment of the Indian Ocean.</title>
        <authorList>
            <person name="Shi H."/>
        </authorList>
    </citation>
    <scope>NUCLEOTIDE SEQUENCE</scope>
    <source>
        <strain evidence="7">GC03-9</strain>
    </source>
</reference>
<keyword evidence="3 5" id="KW-1133">Transmembrane helix</keyword>
<feature type="transmembrane region" description="Helical" evidence="5">
    <location>
        <begin position="51"/>
        <end position="73"/>
    </location>
</feature>
<dbReference type="Gene3D" id="2.30.30.60">
    <property type="match status" value="1"/>
</dbReference>
<dbReference type="Gene3D" id="1.10.287.1260">
    <property type="match status" value="1"/>
</dbReference>
<feature type="domain" description="Mechanosensitive ion channel MscS" evidence="6">
    <location>
        <begin position="180"/>
        <end position="245"/>
    </location>
</feature>
<name>A0A9X2I302_9FLAO</name>
<evidence type="ECO:0000256" key="1">
    <source>
        <dbReference type="ARBA" id="ARBA00004370"/>
    </source>
</evidence>
<comment type="caution">
    <text evidence="7">The sequence shown here is derived from an EMBL/GenBank/DDBJ whole genome shotgun (WGS) entry which is preliminary data.</text>
</comment>
<evidence type="ECO:0000313" key="8">
    <source>
        <dbReference type="Proteomes" id="UP001155280"/>
    </source>
</evidence>
<dbReference type="Pfam" id="PF00924">
    <property type="entry name" value="MS_channel_2nd"/>
    <property type="match status" value="1"/>
</dbReference>